<proteinExistence type="evidence at transcript level"/>
<name>A0A4Y7LY66_9CRUS</name>
<organism evidence="9">
    <name type="scientific">Daphnia barbata</name>
    <dbReference type="NCBI Taxonomy" id="414587"/>
    <lineage>
        <taxon>Eukaryota</taxon>
        <taxon>Metazoa</taxon>
        <taxon>Ecdysozoa</taxon>
        <taxon>Arthropoda</taxon>
        <taxon>Crustacea</taxon>
        <taxon>Branchiopoda</taxon>
        <taxon>Diplostraca</taxon>
        <taxon>Cladocera</taxon>
        <taxon>Anomopoda</taxon>
        <taxon>Daphniidae</taxon>
        <taxon>Daphnia</taxon>
    </lineage>
</organism>
<evidence type="ECO:0000313" key="9">
    <source>
        <dbReference type="EMBL" id="SVE74330.1"/>
    </source>
</evidence>
<dbReference type="GO" id="GO:0005634">
    <property type="term" value="C:nucleus"/>
    <property type="evidence" value="ECO:0007669"/>
    <property type="project" value="UniProtKB-SubCell"/>
</dbReference>
<dbReference type="GO" id="GO:0008270">
    <property type="term" value="F:zinc ion binding"/>
    <property type="evidence" value="ECO:0007669"/>
    <property type="project" value="UniProtKB-KW"/>
</dbReference>
<feature type="region of interest" description="Disordered" evidence="7">
    <location>
        <begin position="93"/>
        <end position="142"/>
    </location>
</feature>
<evidence type="ECO:0000256" key="1">
    <source>
        <dbReference type="ARBA" id="ARBA00004123"/>
    </source>
</evidence>
<feature type="compositionally biased region" description="Polar residues" evidence="7">
    <location>
        <begin position="127"/>
        <end position="141"/>
    </location>
</feature>
<dbReference type="InterPro" id="IPR013087">
    <property type="entry name" value="Znf_C2H2_type"/>
</dbReference>
<gene>
    <name evidence="9" type="primary">EOG090X0A5X</name>
</gene>
<comment type="subcellular location">
    <subcellularLocation>
        <location evidence="1">Nucleus</location>
    </subcellularLocation>
</comment>
<evidence type="ECO:0000259" key="8">
    <source>
        <dbReference type="PROSITE" id="PS50808"/>
    </source>
</evidence>
<accession>A0A4Y7LY66</accession>
<evidence type="ECO:0000256" key="3">
    <source>
        <dbReference type="ARBA" id="ARBA00022771"/>
    </source>
</evidence>
<dbReference type="InterPro" id="IPR003656">
    <property type="entry name" value="Znf_BED"/>
</dbReference>
<feature type="region of interest" description="Disordered" evidence="7">
    <location>
        <begin position="179"/>
        <end position="211"/>
    </location>
</feature>
<dbReference type="PANTHER" id="PTHR23215">
    <property type="entry name" value="ZINC FINGER PROTEIN 207"/>
    <property type="match status" value="1"/>
</dbReference>
<evidence type="ECO:0000256" key="4">
    <source>
        <dbReference type="ARBA" id="ARBA00022833"/>
    </source>
</evidence>
<keyword evidence="5" id="KW-0539">Nucleus</keyword>
<evidence type="ECO:0000256" key="7">
    <source>
        <dbReference type="SAM" id="MobiDB-lite"/>
    </source>
</evidence>
<keyword evidence="4" id="KW-0862">Zinc</keyword>
<evidence type="ECO:0000256" key="6">
    <source>
        <dbReference type="PROSITE-ProRule" id="PRU00027"/>
    </source>
</evidence>
<dbReference type="CDD" id="cd20908">
    <property type="entry name" value="SUF4-like"/>
    <property type="match status" value="1"/>
</dbReference>
<evidence type="ECO:0000256" key="5">
    <source>
        <dbReference type="ARBA" id="ARBA00023242"/>
    </source>
</evidence>
<protein>
    <submittedName>
        <fullName evidence="9">EOG090X0A5X</fullName>
    </submittedName>
</protein>
<evidence type="ECO:0000256" key="2">
    <source>
        <dbReference type="ARBA" id="ARBA00022723"/>
    </source>
</evidence>
<sequence>MGRKKKKPSKPWCWYCNRDFDDEKILLQHQKAKHFKCHICHKKLYTGPGLSIHCMQVHKETLDRVPNSLPNRGNIEIEIYGMEGIPESDIRDHEAQKQAGRITTAAGADSSDEEGGSSAKRAKTAQPAVQESTGPSVSSLGTMPISPMLASPFMGMGPMNPYLGHLPLPMMGSVPQMPLPGGVASSPQTPSKPLFASSSSPSSSNSASKPAFAAYSSGGAGATIVGESTVPKKSGVIATQAGSSKIMHPEEDLSLAKLRSRFPRYQRSAIPTSMPQVSIASTQNTAVAPVNTISSGQMGLPMSHLPAGMMIPMPMAHMALPPHMQMGMAPVGLLRAPHMHPVDIEGMPGGFSPYGAPLGFPMMPPRFR</sequence>
<dbReference type="PROSITE" id="PS50808">
    <property type="entry name" value="ZF_BED"/>
    <property type="match status" value="1"/>
</dbReference>
<dbReference type="AlphaFoldDB" id="A0A4Y7LY66"/>
<keyword evidence="3 6" id="KW-0863">Zinc-finger</keyword>
<reference evidence="9" key="1">
    <citation type="submission" date="2018-08" db="EMBL/GenBank/DDBJ databases">
        <authorList>
            <person name="Cornetti L."/>
        </authorList>
    </citation>
    <scope>NUCLEOTIDE SEQUENCE</scope>
    <source>
        <strain evidence="9">ZW-BAR-1</strain>
    </source>
</reference>
<feature type="domain" description="BED-type" evidence="8">
    <location>
        <begin position="6"/>
        <end position="65"/>
    </location>
</feature>
<dbReference type="PANTHER" id="PTHR23215:SF0">
    <property type="entry name" value="BUB3-INTERACTING AND GLEBS MOTIF-CONTAINING PROTEIN ZNF207"/>
    <property type="match status" value="1"/>
</dbReference>
<dbReference type="EMBL" id="LR004711">
    <property type="protein sequence ID" value="SVE74330.1"/>
    <property type="molecule type" value="mRNA"/>
</dbReference>
<dbReference type="PROSITE" id="PS00028">
    <property type="entry name" value="ZINC_FINGER_C2H2_1"/>
    <property type="match status" value="2"/>
</dbReference>
<keyword evidence="2" id="KW-0479">Metal-binding</keyword>
<dbReference type="GO" id="GO:0003677">
    <property type="term" value="F:DNA binding"/>
    <property type="evidence" value="ECO:0007669"/>
    <property type="project" value="InterPro"/>
</dbReference>
<feature type="compositionally biased region" description="Low complexity" evidence="7">
    <location>
        <begin position="191"/>
        <end position="211"/>
    </location>
</feature>